<evidence type="ECO:0008006" key="4">
    <source>
        <dbReference type="Google" id="ProtNLM"/>
    </source>
</evidence>
<keyword evidence="1" id="KW-1133">Transmembrane helix</keyword>
<accession>A0A177M986</accession>
<protein>
    <recommendedName>
        <fullName evidence="4">Holin</fullName>
    </recommendedName>
</protein>
<feature type="transmembrane region" description="Helical" evidence="1">
    <location>
        <begin position="12"/>
        <end position="45"/>
    </location>
</feature>
<keyword evidence="1" id="KW-0472">Membrane</keyword>
<evidence type="ECO:0000256" key="1">
    <source>
        <dbReference type="SAM" id="Phobius"/>
    </source>
</evidence>
<organism evidence="2 3">
    <name type="scientific">Methylomonas methanica</name>
    <dbReference type="NCBI Taxonomy" id="421"/>
    <lineage>
        <taxon>Bacteria</taxon>
        <taxon>Pseudomonadati</taxon>
        <taxon>Pseudomonadota</taxon>
        <taxon>Gammaproteobacteria</taxon>
        <taxon>Methylococcales</taxon>
        <taxon>Methylococcaceae</taxon>
        <taxon>Methylomonas</taxon>
    </lineage>
</organism>
<dbReference type="OrthoDB" id="5572588at2"/>
<name>A0A177M986_METMH</name>
<keyword evidence="1" id="KW-0812">Transmembrane</keyword>
<dbReference type="RefSeq" id="WP_082879719.1">
    <property type="nucleotide sequence ID" value="NZ_LUUG01000085.1"/>
</dbReference>
<proteinExistence type="predicted"/>
<feature type="transmembrane region" description="Helical" evidence="1">
    <location>
        <begin position="57"/>
        <end position="76"/>
    </location>
</feature>
<gene>
    <name evidence="2" type="ORF">A1332_16625</name>
</gene>
<evidence type="ECO:0000313" key="3">
    <source>
        <dbReference type="Proteomes" id="UP000078090"/>
    </source>
</evidence>
<dbReference type="AlphaFoldDB" id="A0A177M986"/>
<sequence>MNHEVVAARVEHIAMATGIIAGLSAAAATIATPTGLTAFGVWLGLVDEPLIVTVAPILDKLATICGTISGMTYFYAVRKKRQMVKQSAPNSSGPSE</sequence>
<evidence type="ECO:0000313" key="2">
    <source>
        <dbReference type="EMBL" id="OAI02104.1"/>
    </source>
</evidence>
<reference evidence="3" key="1">
    <citation type="submission" date="2016-03" db="EMBL/GenBank/DDBJ databases">
        <authorList>
            <person name="Heylen K."/>
            <person name="De Vos P."/>
            <person name="Vekeman B."/>
        </authorList>
    </citation>
    <scope>NUCLEOTIDE SEQUENCE [LARGE SCALE GENOMIC DNA]</scope>
    <source>
        <strain evidence="3">R-45363</strain>
    </source>
</reference>
<dbReference type="Proteomes" id="UP000078090">
    <property type="component" value="Unassembled WGS sequence"/>
</dbReference>
<comment type="caution">
    <text evidence="2">The sequence shown here is derived from an EMBL/GenBank/DDBJ whole genome shotgun (WGS) entry which is preliminary data.</text>
</comment>
<dbReference type="EMBL" id="LUUG01000085">
    <property type="protein sequence ID" value="OAI02104.1"/>
    <property type="molecule type" value="Genomic_DNA"/>
</dbReference>